<accession>A0A6J5LJF3</accession>
<sequence>MTKETSATEVPKDDFAIVWQMLKQLYGKDLKAASLTVFLANATGGTLINHFYPETKGGTPC</sequence>
<gene>
    <name evidence="1" type="ORF">UFOVP275_4</name>
</gene>
<proteinExistence type="predicted"/>
<reference evidence="1" key="1">
    <citation type="submission" date="2020-04" db="EMBL/GenBank/DDBJ databases">
        <authorList>
            <person name="Chiriac C."/>
            <person name="Salcher M."/>
            <person name="Ghai R."/>
            <person name="Kavagutti S V."/>
        </authorList>
    </citation>
    <scope>NUCLEOTIDE SEQUENCE</scope>
</reference>
<evidence type="ECO:0000313" key="1">
    <source>
        <dbReference type="EMBL" id="CAB4134714.1"/>
    </source>
</evidence>
<dbReference type="EMBL" id="LR796290">
    <property type="protein sequence ID" value="CAB4134714.1"/>
    <property type="molecule type" value="Genomic_DNA"/>
</dbReference>
<organism evidence="1">
    <name type="scientific">uncultured Caudovirales phage</name>
    <dbReference type="NCBI Taxonomy" id="2100421"/>
    <lineage>
        <taxon>Viruses</taxon>
        <taxon>Duplodnaviria</taxon>
        <taxon>Heunggongvirae</taxon>
        <taxon>Uroviricota</taxon>
        <taxon>Caudoviricetes</taxon>
        <taxon>Peduoviridae</taxon>
        <taxon>Maltschvirus</taxon>
        <taxon>Maltschvirus maltsch</taxon>
    </lineage>
</organism>
<protein>
    <submittedName>
        <fullName evidence="1">Uncharacterized protein</fullName>
    </submittedName>
</protein>
<name>A0A6J5LJF3_9CAUD</name>